<dbReference type="OrthoDB" id="4578209at2"/>
<dbReference type="Proteomes" id="UP000239814">
    <property type="component" value="Chromosome"/>
</dbReference>
<dbReference type="EMBL" id="CP027433">
    <property type="protein sequence ID" value="AVL99856.1"/>
    <property type="molecule type" value="Genomic_DNA"/>
</dbReference>
<evidence type="ECO:0000313" key="1">
    <source>
        <dbReference type="EMBL" id="AVL99856.1"/>
    </source>
</evidence>
<dbReference type="RefSeq" id="WP_105941588.1">
    <property type="nucleotide sequence ID" value="NZ_CP027433.1"/>
</dbReference>
<reference evidence="1 2" key="1">
    <citation type="submission" date="2018-03" db="EMBL/GenBank/DDBJ databases">
        <title>Characteristics and genome of n-alkane degrading marine bacteria Gordonia iterans isolated from crude oil contaminated in Tae-an, South Korea.</title>
        <authorList>
            <person name="Lee S.-S."/>
            <person name="Kim H."/>
        </authorList>
    </citation>
    <scope>NUCLEOTIDE SEQUENCE [LARGE SCALE GENOMIC DNA]</scope>
    <source>
        <strain evidence="1 2">Co17</strain>
    </source>
</reference>
<organism evidence="1 2">
    <name type="scientific">Gordonia iterans</name>
    <dbReference type="NCBI Taxonomy" id="1004901"/>
    <lineage>
        <taxon>Bacteria</taxon>
        <taxon>Bacillati</taxon>
        <taxon>Actinomycetota</taxon>
        <taxon>Actinomycetes</taxon>
        <taxon>Mycobacteriales</taxon>
        <taxon>Gordoniaceae</taxon>
        <taxon>Gordonia</taxon>
    </lineage>
</organism>
<proteinExistence type="predicted"/>
<evidence type="ECO:0000313" key="2">
    <source>
        <dbReference type="Proteomes" id="UP000239814"/>
    </source>
</evidence>
<gene>
    <name evidence="1" type="ORF">C6V83_05755</name>
</gene>
<name>A0A2S0KDU4_9ACTN</name>
<dbReference type="AlphaFoldDB" id="A0A2S0KDU4"/>
<sequence length="504" mass="54745">MSRVHDVARRYIAAGSVIHQGISIFAVGDPAGAQLNAAIRRALFVRGDERSEVWNGMLQAANVLRWRRMTQPQPLQYQAQQPLIDDIVRQAKRLRHLVSDGASLDLIAEAAVAVGETDSPIGAVLLESIQEVGLEACTIVAINGAARAGLASWLDELGATVLVPSELDTVGEAVDISYVVAPPTFVPSSVVTAPVTPEVTFLMPAWFRNRSVPSSTLGVHAEGQIVLRSTVHEVGDTTESESAIADDEEIADVYFPQPVWGTRTSGDREPTSDEAEAWKVLLTGGQGLWLDDGDRIRSLDPRQPEGARVGYEAVSGVVPGTYLVLREGEAERGAMYDQAISTLGAKAADILATQANWKKRLEETLAEIGICRAATELEQLGVCASGQVRAWPESRLICPQRDADFALLLDWLGEPLEPTYSNAIMLRRAVYKASADLRRELEAAAGRADLRVLERDGILHLDLPREGFRGMIVARVLAKAPFTEIVSRHQVRVPFTDASAKWLD</sequence>
<protein>
    <submittedName>
        <fullName evidence="1">Uncharacterized protein</fullName>
    </submittedName>
</protein>
<keyword evidence="2" id="KW-1185">Reference proteome</keyword>
<accession>A0A2S0KDU4</accession>
<dbReference type="KEGG" id="git:C6V83_05755"/>